<keyword evidence="1" id="KW-1133">Transmembrane helix</keyword>
<dbReference type="EMBL" id="LAYC01000001">
    <property type="protein sequence ID" value="KYK61930.1"/>
    <property type="molecule type" value="Genomic_DNA"/>
</dbReference>
<dbReference type="RefSeq" id="XP_040661282.1">
    <property type="nucleotide sequence ID" value="XM_040800399.1"/>
</dbReference>
<dbReference type="InParanoid" id="A0A151GXW8"/>
<keyword evidence="1" id="KW-0472">Membrane</keyword>
<dbReference type="GeneID" id="63715718"/>
<feature type="transmembrane region" description="Helical" evidence="1">
    <location>
        <begin position="90"/>
        <end position="111"/>
    </location>
</feature>
<proteinExistence type="predicted"/>
<evidence type="ECO:0000256" key="1">
    <source>
        <dbReference type="SAM" id="Phobius"/>
    </source>
</evidence>
<accession>A0A151GXW8</accession>
<comment type="caution">
    <text evidence="2">The sequence shown here is derived from an EMBL/GenBank/DDBJ whole genome shotgun (WGS) entry which is preliminary data.</text>
</comment>
<dbReference type="AlphaFoldDB" id="A0A151GXW8"/>
<sequence length="165" mass="18632">MTEDVSCVPLTQRPPYARLDDYPATLLPAISAADHSPARRPLAQHLPARQLPARHLLLGIFLLDIFLPNILLLSIFLFDLLLLDIVLLDIVLLDIVLLDIVLLDNLLAIILSNACTQHVYKAPPSAKTRSRLSEKSYIIPQFATSYQNHDRFQCPFVRLVHHTQV</sequence>
<dbReference type="Proteomes" id="UP000076580">
    <property type="component" value="Chromosome 01"/>
</dbReference>
<protein>
    <submittedName>
        <fullName evidence="2">Uncharacterized protein</fullName>
    </submittedName>
</protein>
<gene>
    <name evidence="2" type="ORF">DCS_03075</name>
</gene>
<keyword evidence="3" id="KW-1185">Reference proteome</keyword>
<evidence type="ECO:0000313" key="3">
    <source>
        <dbReference type="Proteomes" id="UP000076580"/>
    </source>
</evidence>
<feature type="transmembrane region" description="Helical" evidence="1">
    <location>
        <begin position="56"/>
        <end position="78"/>
    </location>
</feature>
<evidence type="ECO:0000313" key="2">
    <source>
        <dbReference type="EMBL" id="KYK61930.1"/>
    </source>
</evidence>
<name>A0A151GXW8_DRECN</name>
<organism evidence="2 3">
    <name type="scientific">Drechmeria coniospora</name>
    <name type="common">Nematophagous fungus</name>
    <name type="synonym">Meria coniospora</name>
    <dbReference type="NCBI Taxonomy" id="98403"/>
    <lineage>
        <taxon>Eukaryota</taxon>
        <taxon>Fungi</taxon>
        <taxon>Dikarya</taxon>
        <taxon>Ascomycota</taxon>
        <taxon>Pezizomycotina</taxon>
        <taxon>Sordariomycetes</taxon>
        <taxon>Hypocreomycetidae</taxon>
        <taxon>Hypocreales</taxon>
        <taxon>Ophiocordycipitaceae</taxon>
        <taxon>Drechmeria</taxon>
    </lineage>
</organism>
<keyword evidence="1" id="KW-0812">Transmembrane</keyword>
<reference evidence="2 3" key="1">
    <citation type="journal article" date="2016" name="Sci. Rep.">
        <title>Insights into Adaptations to a Near-Obligate Nematode Endoparasitic Lifestyle from the Finished Genome of Drechmeria coniospora.</title>
        <authorList>
            <person name="Zhang L."/>
            <person name="Zhou Z."/>
            <person name="Guo Q."/>
            <person name="Fokkens L."/>
            <person name="Miskei M."/>
            <person name="Pocsi I."/>
            <person name="Zhang W."/>
            <person name="Chen M."/>
            <person name="Wang L."/>
            <person name="Sun Y."/>
            <person name="Donzelli B.G."/>
            <person name="Gibson D.M."/>
            <person name="Nelson D.R."/>
            <person name="Luo J.G."/>
            <person name="Rep M."/>
            <person name="Liu H."/>
            <person name="Yang S."/>
            <person name="Wang J."/>
            <person name="Krasnoff S.B."/>
            <person name="Xu Y."/>
            <person name="Molnar I."/>
            <person name="Lin M."/>
        </authorList>
    </citation>
    <scope>NUCLEOTIDE SEQUENCE [LARGE SCALE GENOMIC DNA]</scope>
    <source>
        <strain evidence="2 3">ARSEF 6962</strain>
    </source>
</reference>